<dbReference type="EMBL" id="MZMU01000003">
    <property type="protein sequence ID" value="RXT28477.1"/>
    <property type="molecule type" value="Genomic_DNA"/>
</dbReference>
<keyword evidence="1" id="KW-0472">Membrane</keyword>
<feature type="transmembrane region" description="Helical" evidence="1">
    <location>
        <begin position="116"/>
        <end position="140"/>
    </location>
</feature>
<feature type="transmembrane region" description="Helical" evidence="1">
    <location>
        <begin position="31"/>
        <end position="51"/>
    </location>
</feature>
<keyword evidence="1" id="KW-0812">Transmembrane</keyword>
<dbReference type="Proteomes" id="UP000290767">
    <property type="component" value="Unassembled WGS sequence"/>
</dbReference>
<evidence type="ECO:0000313" key="3">
    <source>
        <dbReference type="Proteomes" id="UP000290767"/>
    </source>
</evidence>
<feature type="transmembrane region" description="Helical" evidence="1">
    <location>
        <begin position="72"/>
        <end position="96"/>
    </location>
</feature>
<gene>
    <name evidence="2" type="ORF">B5P46_06725</name>
</gene>
<protein>
    <submittedName>
        <fullName evidence="2">Uncharacterized protein</fullName>
    </submittedName>
</protein>
<name>A0A4Q1UBQ5_RHILE</name>
<reference evidence="2 3" key="1">
    <citation type="submission" date="2017-03" db="EMBL/GenBank/DDBJ databases">
        <authorList>
            <person name="Safronova V.I."/>
            <person name="Sazanova A.L."/>
            <person name="Chirak E.R."/>
        </authorList>
    </citation>
    <scope>NUCLEOTIDE SEQUENCE [LARGE SCALE GENOMIC DNA]</scope>
    <source>
        <strain evidence="2 3">Tri-43</strain>
    </source>
</reference>
<proteinExistence type="predicted"/>
<dbReference type="AlphaFoldDB" id="A0A4Q1UBQ5"/>
<feature type="transmembrane region" description="Helical" evidence="1">
    <location>
        <begin position="7"/>
        <end position="25"/>
    </location>
</feature>
<comment type="caution">
    <text evidence="2">The sequence shown here is derived from an EMBL/GenBank/DDBJ whole genome shotgun (WGS) entry which is preliminary data.</text>
</comment>
<evidence type="ECO:0000313" key="2">
    <source>
        <dbReference type="EMBL" id="RXT28477.1"/>
    </source>
</evidence>
<accession>A0A4Q1UBQ5</accession>
<keyword evidence="1" id="KW-1133">Transmembrane helix</keyword>
<organism evidence="2 3">
    <name type="scientific">Rhizobium leguminosarum</name>
    <dbReference type="NCBI Taxonomy" id="384"/>
    <lineage>
        <taxon>Bacteria</taxon>
        <taxon>Pseudomonadati</taxon>
        <taxon>Pseudomonadota</taxon>
        <taxon>Alphaproteobacteria</taxon>
        <taxon>Hyphomicrobiales</taxon>
        <taxon>Rhizobiaceae</taxon>
        <taxon>Rhizobium/Agrobacterium group</taxon>
        <taxon>Rhizobium</taxon>
    </lineage>
</organism>
<sequence>MTGERFVAAFLFPLGLVALISMMFLKTYDLPILITVGQLATTLWFAAIYIFEKKRRGDTPVMPIKETSIYNISWMLYFFIVIYTIYLIFVFIFPISGACTIGKCYAFELLLGGKEHGFSVLYSLNFVGSAVLSFIVLILFQIITKIKAQH</sequence>
<evidence type="ECO:0000256" key="1">
    <source>
        <dbReference type="SAM" id="Phobius"/>
    </source>
</evidence>